<dbReference type="KEGG" id="spse:SULPSESMR1_00328"/>
<proteinExistence type="predicted"/>
<dbReference type="InterPro" id="IPR013096">
    <property type="entry name" value="Cupin_2"/>
</dbReference>
<evidence type="ECO:0000256" key="2">
    <source>
        <dbReference type="ARBA" id="ARBA00023125"/>
    </source>
</evidence>
<dbReference type="Gene3D" id="2.60.120.10">
    <property type="entry name" value="Jelly Rolls"/>
    <property type="match status" value="1"/>
</dbReference>
<dbReference type="Proteomes" id="UP000199754">
    <property type="component" value="Chromosome"/>
</dbReference>
<evidence type="ECO:0000256" key="3">
    <source>
        <dbReference type="ARBA" id="ARBA00023163"/>
    </source>
</evidence>
<dbReference type="InterPro" id="IPR001387">
    <property type="entry name" value="Cro/C1-type_HTH"/>
</dbReference>
<dbReference type="Gene3D" id="1.10.260.40">
    <property type="entry name" value="lambda repressor-like DNA-binding domains"/>
    <property type="match status" value="1"/>
</dbReference>
<evidence type="ECO:0000256" key="1">
    <source>
        <dbReference type="ARBA" id="ARBA00023015"/>
    </source>
</evidence>
<feature type="domain" description="HTH cro/C1-type" evidence="4">
    <location>
        <begin position="54"/>
        <end position="108"/>
    </location>
</feature>
<dbReference type="CDD" id="cd00093">
    <property type="entry name" value="HTH_XRE"/>
    <property type="match status" value="1"/>
</dbReference>
<organism evidence="5 6">
    <name type="scientific">Pseudosulfitobacter pseudonitzschiae</name>
    <dbReference type="NCBI Taxonomy" id="1402135"/>
    <lineage>
        <taxon>Bacteria</taxon>
        <taxon>Pseudomonadati</taxon>
        <taxon>Pseudomonadota</taxon>
        <taxon>Alphaproteobacteria</taxon>
        <taxon>Rhodobacterales</taxon>
        <taxon>Roseobacteraceae</taxon>
        <taxon>Pseudosulfitobacter</taxon>
    </lineage>
</organism>
<dbReference type="AlphaFoldDB" id="A0A221JWV3"/>
<dbReference type="InterPro" id="IPR010982">
    <property type="entry name" value="Lambda_DNA-bd_dom_sf"/>
</dbReference>
<dbReference type="SUPFAM" id="SSF47413">
    <property type="entry name" value="lambda repressor-like DNA-binding domains"/>
    <property type="match status" value="1"/>
</dbReference>
<sequence length="231" mass="24698">MYVNKMTDQADMPCIDRGRPEYYAIIMTESTTSPRNDTATAQEAAIAALVAERIGSLRREKKLSFDALSQLAGVSKGTLVQIEQQRANPSISTLCRLAAALEVSVADLVAPPGVGAQAVTLVSGAQARRLWTGPEGGAAVLLAGTTGPDMLEIWDWILMPNERFEAAVHGRGTRELLHVTEGSLVLEVDGTTHLIAAGMSAIALTDRPHAYANPANEPVRFSMTVHEPPKE</sequence>
<evidence type="ECO:0000259" key="4">
    <source>
        <dbReference type="PROSITE" id="PS50943"/>
    </source>
</evidence>
<dbReference type="SMART" id="SM00530">
    <property type="entry name" value="HTH_XRE"/>
    <property type="match status" value="1"/>
</dbReference>
<dbReference type="InterPro" id="IPR050807">
    <property type="entry name" value="TransReg_Diox_bact_type"/>
</dbReference>
<evidence type="ECO:0000313" key="6">
    <source>
        <dbReference type="Proteomes" id="UP000199754"/>
    </source>
</evidence>
<dbReference type="PANTHER" id="PTHR46797:SF23">
    <property type="entry name" value="HTH-TYPE TRANSCRIPTIONAL REGULATOR SUTR"/>
    <property type="match status" value="1"/>
</dbReference>
<dbReference type="GO" id="GO:0003677">
    <property type="term" value="F:DNA binding"/>
    <property type="evidence" value="ECO:0007669"/>
    <property type="project" value="UniProtKB-KW"/>
</dbReference>
<accession>A0A221JWV3</accession>
<dbReference type="InterPro" id="IPR011051">
    <property type="entry name" value="RmlC_Cupin_sf"/>
</dbReference>
<reference evidence="5 6" key="1">
    <citation type="submission" date="2017-07" db="EMBL/GenBank/DDBJ databases">
        <title>Genome Sequence of Sulfitobacter pseudonitzschiae Strain SMR1 Isolated from a culture of the Diatom Skeletonema marinoi.</title>
        <authorList>
            <person name="Topel M."/>
            <person name="Pinder M.I.M."/>
            <person name="Johansson O.N."/>
            <person name="Kourtchenko O."/>
            <person name="Godhe A."/>
            <person name="Clarke A.K."/>
        </authorList>
    </citation>
    <scope>NUCLEOTIDE SEQUENCE [LARGE SCALE GENOMIC DNA]</scope>
    <source>
        <strain evidence="5 6">SMR1</strain>
    </source>
</reference>
<dbReference type="PANTHER" id="PTHR46797">
    <property type="entry name" value="HTH-TYPE TRANSCRIPTIONAL REGULATOR"/>
    <property type="match status" value="1"/>
</dbReference>
<name>A0A221JWV3_9RHOB</name>
<dbReference type="CDD" id="cd02209">
    <property type="entry name" value="cupin_XRE_C"/>
    <property type="match status" value="1"/>
</dbReference>
<keyword evidence="1" id="KW-0805">Transcription regulation</keyword>
<keyword evidence="3" id="KW-0804">Transcription</keyword>
<dbReference type="PROSITE" id="PS50943">
    <property type="entry name" value="HTH_CROC1"/>
    <property type="match status" value="1"/>
</dbReference>
<dbReference type="SUPFAM" id="SSF51182">
    <property type="entry name" value="RmlC-like cupins"/>
    <property type="match status" value="1"/>
</dbReference>
<evidence type="ECO:0000313" key="5">
    <source>
        <dbReference type="EMBL" id="ASM71163.1"/>
    </source>
</evidence>
<dbReference type="EMBL" id="CP022415">
    <property type="protein sequence ID" value="ASM71163.1"/>
    <property type="molecule type" value="Genomic_DNA"/>
</dbReference>
<gene>
    <name evidence="5" type="primary">sutR</name>
    <name evidence="5" type="ORF">SULPSESMR1_00328</name>
</gene>
<protein>
    <submittedName>
        <fullName evidence="5">HTH-type transcriptional regulator SutR</fullName>
    </submittedName>
</protein>
<keyword evidence="2" id="KW-0238">DNA-binding</keyword>
<keyword evidence="6" id="KW-1185">Reference proteome</keyword>
<dbReference type="Pfam" id="PF07883">
    <property type="entry name" value="Cupin_2"/>
    <property type="match status" value="1"/>
</dbReference>
<dbReference type="GO" id="GO:0005829">
    <property type="term" value="C:cytosol"/>
    <property type="evidence" value="ECO:0007669"/>
    <property type="project" value="TreeGrafter"/>
</dbReference>
<dbReference type="GO" id="GO:0003700">
    <property type="term" value="F:DNA-binding transcription factor activity"/>
    <property type="evidence" value="ECO:0007669"/>
    <property type="project" value="TreeGrafter"/>
</dbReference>
<dbReference type="InterPro" id="IPR014710">
    <property type="entry name" value="RmlC-like_jellyroll"/>
</dbReference>
<dbReference type="Pfam" id="PF01381">
    <property type="entry name" value="HTH_3"/>
    <property type="match status" value="1"/>
</dbReference>